<evidence type="ECO:0000313" key="1">
    <source>
        <dbReference type="EMBL" id="GFT28144.1"/>
    </source>
</evidence>
<name>A0A8X6NQ29_NEPPI</name>
<dbReference type="EMBL" id="BMAW01107217">
    <property type="protein sequence ID" value="GFT28144.1"/>
    <property type="molecule type" value="Genomic_DNA"/>
</dbReference>
<accession>A0A8X6NQ29</accession>
<comment type="caution">
    <text evidence="1">The sequence shown here is derived from an EMBL/GenBank/DDBJ whole genome shotgun (WGS) entry which is preliminary data.</text>
</comment>
<proteinExistence type="predicted"/>
<organism evidence="1 2">
    <name type="scientific">Nephila pilipes</name>
    <name type="common">Giant wood spider</name>
    <name type="synonym">Nephila maculata</name>
    <dbReference type="NCBI Taxonomy" id="299642"/>
    <lineage>
        <taxon>Eukaryota</taxon>
        <taxon>Metazoa</taxon>
        <taxon>Ecdysozoa</taxon>
        <taxon>Arthropoda</taxon>
        <taxon>Chelicerata</taxon>
        <taxon>Arachnida</taxon>
        <taxon>Araneae</taxon>
        <taxon>Araneomorphae</taxon>
        <taxon>Entelegynae</taxon>
        <taxon>Araneoidea</taxon>
        <taxon>Nephilidae</taxon>
        <taxon>Nephila</taxon>
    </lineage>
</organism>
<keyword evidence="2" id="KW-1185">Reference proteome</keyword>
<reference evidence="1" key="1">
    <citation type="submission" date="2020-08" db="EMBL/GenBank/DDBJ databases">
        <title>Multicomponent nature underlies the extraordinary mechanical properties of spider dragline silk.</title>
        <authorList>
            <person name="Kono N."/>
            <person name="Nakamura H."/>
            <person name="Mori M."/>
            <person name="Yoshida Y."/>
            <person name="Ohtoshi R."/>
            <person name="Malay A.D."/>
            <person name="Moran D.A.P."/>
            <person name="Tomita M."/>
            <person name="Numata K."/>
            <person name="Arakawa K."/>
        </authorList>
    </citation>
    <scope>NUCLEOTIDE SEQUENCE</scope>
</reference>
<evidence type="ECO:0000313" key="2">
    <source>
        <dbReference type="Proteomes" id="UP000887013"/>
    </source>
</evidence>
<dbReference type="Proteomes" id="UP000887013">
    <property type="component" value="Unassembled WGS sequence"/>
</dbReference>
<gene>
    <name evidence="1" type="ORF">NPIL_42931</name>
</gene>
<protein>
    <submittedName>
        <fullName evidence="1">Uncharacterized protein</fullName>
    </submittedName>
</protein>
<sequence length="114" mass="12363">MFGQCVPPFIGSAGRAYLVNAVAASRVPAGCHGLPARCFKGMQPARSAPFICGVQSLARYHRKKEPEFVGKRSSEESGKQPKMPTKSFCYNCMKCICNRNSSAFDTGLPLSLDN</sequence>
<dbReference type="AlphaFoldDB" id="A0A8X6NQ29"/>